<dbReference type="EMBL" id="JAPWDO010000005">
    <property type="protein sequence ID" value="KAJ5470007.1"/>
    <property type="molecule type" value="Genomic_DNA"/>
</dbReference>
<accession>A0A9W9WMA3</accession>
<keyword evidence="3" id="KW-1185">Reference proteome</keyword>
<protein>
    <submittedName>
        <fullName evidence="2">Uncharacterized protein</fullName>
    </submittedName>
</protein>
<dbReference type="Proteomes" id="UP001147760">
    <property type="component" value="Unassembled WGS sequence"/>
</dbReference>
<sequence>MSTSIASGLFKSLPKPKYTGEEEELPPHAQPRGPRVVGADQIDETQVVLRRTGPPPTETVQDGDLAPPKISGTAARSPRF</sequence>
<proteinExistence type="predicted"/>
<evidence type="ECO:0000256" key="1">
    <source>
        <dbReference type="SAM" id="MobiDB-lite"/>
    </source>
</evidence>
<evidence type="ECO:0000313" key="3">
    <source>
        <dbReference type="Proteomes" id="UP001147760"/>
    </source>
</evidence>
<organism evidence="2 3">
    <name type="scientific">Penicillium desertorum</name>
    <dbReference type="NCBI Taxonomy" id="1303715"/>
    <lineage>
        <taxon>Eukaryota</taxon>
        <taxon>Fungi</taxon>
        <taxon>Dikarya</taxon>
        <taxon>Ascomycota</taxon>
        <taxon>Pezizomycotina</taxon>
        <taxon>Eurotiomycetes</taxon>
        <taxon>Eurotiomycetidae</taxon>
        <taxon>Eurotiales</taxon>
        <taxon>Aspergillaceae</taxon>
        <taxon>Penicillium</taxon>
    </lineage>
</organism>
<name>A0A9W9WMA3_9EURO</name>
<reference evidence="2" key="2">
    <citation type="journal article" date="2023" name="IMA Fungus">
        <title>Comparative genomic study of the Penicillium genus elucidates a diverse pangenome and 15 lateral gene transfer events.</title>
        <authorList>
            <person name="Petersen C."/>
            <person name="Sorensen T."/>
            <person name="Nielsen M.R."/>
            <person name="Sondergaard T.E."/>
            <person name="Sorensen J.L."/>
            <person name="Fitzpatrick D.A."/>
            <person name="Frisvad J.C."/>
            <person name="Nielsen K.L."/>
        </authorList>
    </citation>
    <scope>NUCLEOTIDE SEQUENCE</scope>
    <source>
        <strain evidence="2">IBT 17660</strain>
    </source>
</reference>
<comment type="caution">
    <text evidence="2">The sequence shown here is derived from an EMBL/GenBank/DDBJ whole genome shotgun (WGS) entry which is preliminary data.</text>
</comment>
<reference evidence="2" key="1">
    <citation type="submission" date="2022-12" db="EMBL/GenBank/DDBJ databases">
        <authorList>
            <person name="Petersen C."/>
        </authorList>
    </citation>
    <scope>NUCLEOTIDE SEQUENCE</scope>
    <source>
        <strain evidence="2">IBT 17660</strain>
    </source>
</reference>
<dbReference type="OrthoDB" id="666364at2759"/>
<gene>
    <name evidence="2" type="ORF">N7530_007364</name>
</gene>
<dbReference type="AlphaFoldDB" id="A0A9W9WMA3"/>
<evidence type="ECO:0000313" key="2">
    <source>
        <dbReference type="EMBL" id="KAJ5470007.1"/>
    </source>
</evidence>
<feature type="region of interest" description="Disordered" evidence="1">
    <location>
        <begin position="1"/>
        <end position="80"/>
    </location>
</feature>